<dbReference type="GO" id="GO:0043565">
    <property type="term" value="F:sequence-specific DNA binding"/>
    <property type="evidence" value="ECO:0007669"/>
    <property type="project" value="InterPro"/>
</dbReference>
<dbReference type="Gene3D" id="3.40.50.2300">
    <property type="match status" value="1"/>
</dbReference>
<keyword evidence="7" id="KW-0808">Transferase</keyword>
<dbReference type="GO" id="GO:0003700">
    <property type="term" value="F:DNA-binding transcription factor activity"/>
    <property type="evidence" value="ECO:0007669"/>
    <property type="project" value="InterPro"/>
</dbReference>
<comment type="caution">
    <text evidence="7">The sequence shown here is derived from an EMBL/GenBank/DDBJ whole genome shotgun (WGS) entry which is preliminary data.</text>
</comment>
<reference evidence="7" key="1">
    <citation type="submission" date="2019-03" db="EMBL/GenBank/DDBJ databases">
        <title>Single cell metagenomics reveals metabolic interactions within the superorganism composed of flagellate Streblomastix strix and complex community of Bacteroidetes bacteria on its surface.</title>
        <authorList>
            <person name="Treitli S.C."/>
            <person name="Kolisko M."/>
            <person name="Husnik F."/>
            <person name="Keeling P."/>
            <person name="Hampl V."/>
        </authorList>
    </citation>
    <scope>NUCLEOTIDE SEQUENCE</scope>
    <source>
        <strain evidence="7">STM</strain>
    </source>
</reference>
<keyword evidence="1" id="KW-0597">Phosphoprotein</keyword>
<sequence length="337" mass="39115">MIHLHHGSIVVKNRENQGTVFTVELLLGKKHYKNSEVTFCMEGNDKPKIDKEPQPVVNEEQPQLQPATTAPDEPTDDIVENTPPTVLIVEDNKDLVNLFKWQLEDTYNVDVAMDGIEGLKKMNKIHPDIVITDQMMPEMSGMEMLKRIRRDFRISHIPVIILTAKSDENDKAKAIKMGAKAYISKPFSKEYLMAQLEQLLAERQLFRERLWSQTGDKEQDSYGRYLVKKDILFLEKIHQVIEENLDNSEFNIDDIAANIGLSRSAFFKKLQTLTGFAPVDLIKEIRLKKSVELLKNTNRDISEIAFAMGFKNLDYYTQCFRKKYHKTPTEYRNDRIY</sequence>
<proteinExistence type="predicted"/>
<accession>A0A5J4RBN4</accession>
<evidence type="ECO:0000256" key="2">
    <source>
        <dbReference type="ARBA" id="ARBA00023015"/>
    </source>
</evidence>
<dbReference type="PROSITE" id="PS01124">
    <property type="entry name" value="HTH_ARAC_FAMILY_2"/>
    <property type="match status" value="1"/>
</dbReference>
<evidence type="ECO:0000313" key="7">
    <source>
        <dbReference type="EMBL" id="KAA6331218.1"/>
    </source>
</evidence>
<dbReference type="InterPro" id="IPR001789">
    <property type="entry name" value="Sig_transdc_resp-reg_receiver"/>
</dbReference>
<feature type="domain" description="Response regulatory" evidence="6">
    <location>
        <begin position="85"/>
        <end position="200"/>
    </location>
</feature>
<dbReference type="InterPro" id="IPR018060">
    <property type="entry name" value="HTH_AraC"/>
</dbReference>
<protein>
    <submittedName>
        <fullName evidence="7">Sensor histidine kinase TodS</fullName>
        <ecNumber evidence="7">2.7.13.3</ecNumber>
    </submittedName>
</protein>
<evidence type="ECO:0000259" key="5">
    <source>
        <dbReference type="PROSITE" id="PS01124"/>
    </source>
</evidence>
<dbReference type="EC" id="2.7.13.3" evidence="7"/>
<feature type="compositionally biased region" description="Basic and acidic residues" evidence="4">
    <location>
        <begin position="43"/>
        <end position="53"/>
    </location>
</feature>
<gene>
    <name evidence="7" type="ORF">EZS27_020153</name>
</gene>
<evidence type="ECO:0000256" key="3">
    <source>
        <dbReference type="ARBA" id="ARBA00023163"/>
    </source>
</evidence>
<dbReference type="Pfam" id="PF12833">
    <property type="entry name" value="HTH_18"/>
    <property type="match status" value="1"/>
</dbReference>
<keyword evidence="7" id="KW-0418">Kinase</keyword>
<dbReference type="CDD" id="cd17574">
    <property type="entry name" value="REC_OmpR"/>
    <property type="match status" value="1"/>
</dbReference>
<dbReference type="AlphaFoldDB" id="A0A5J4RBN4"/>
<evidence type="ECO:0000256" key="4">
    <source>
        <dbReference type="SAM" id="MobiDB-lite"/>
    </source>
</evidence>
<dbReference type="InterPro" id="IPR011006">
    <property type="entry name" value="CheY-like_superfamily"/>
</dbReference>
<dbReference type="SMART" id="SM00448">
    <property type="entry name" value="REC"/>
    <property type="match status" value="1"/>
</dbReference>
<dbReference type="SMART" id="SM00342">
    <property type="entry name" value="HTH_ARAC"/>
    <property type="match status" value="1"/>
</dbReference>
<organism evidence="7">
    <name type="scientific">termite gut metagenome</name>
    <dbReference type="NCBI Taxonomy" id="433724"/>
    <lineage>
        <taxon>unclassified sequences</taxon>
        <taxon>metagenomes</taxon>
        <taxon>organismal metagenomes</taxon>
    </lineage>
</organism>
<evidence type="ECO:0000259" key="6">
    <source>
        <dbReference type="PROSITE" id="PS50110"/>
    </source>
</evidence>
<name>A0A5J4RBN4_9ZZZZ</name>
<dbReference type="SUPFAM" id="SSF52172">
    <property type="entry name" value="CheY-like"/>
    <property type="match status" value="1"/>
</dbReference>
<dbReference type="PROSITE" id="PS50110">
    <property type="entry name" value="RESPONSE_REGULATORY"/>
    <property type="match status" value="1"/>
</dbReference>
<dbReference type="PANTHER" id="PTHR43547:SF2">
    <property type="entry name" value="HYBRID SIGNAL TRANSDUCTION HISTIDINE KINASE C"/>
    <property type="match status" value="1"/>
</dbReference>
<dbReference type="Pfam" id="PF00072">
    <property type="entry name" value="Response_reg"/>
    <property type="match status" value="1"/>
</dbReference>
<evidence type="ECO:0000256" key="1">
    <source>
        <dbReference type="ARBA" id="ARBA00022553"/>
    </source>
</evidence>
<dbReference type="InterPro" id="IPR009057">
    <property type="entry name" value="Homeodomain-like_sf"/>
</dbReference>
<dbReference type="EMBL" id="SNRY01001399">
    <property type="protein sequence ID" value="KAA6331218.1"/>
    <property type="molecule type" value="Genomic_DNA"/>
</dbReference>
<keyword evidence="3" id="KW-0804">Transcription</keyword>
<keyword evidence="2" id="KW-0805">Transcription regulation</keyword>
<feature type="domain" description="HTH araC/xylS-type" evidence="5">
    <location>
        <begin position="235"/>
        <end position="334"/>
    </location>
</feature>
<feature type="region of interest" description="Disordered" evidence="4">
    <location>
        <begin position="43"/>
        <end position="80"/>
    </location>
</feature>
<dbReference type="Gene3D" id="1.10.10.60">
    <property type="entry name" value="Homeodomain-like"/>
    <property type="match status" value="2"/>
</dbReference>
<dbReference type="SUPFAM" id="SSF46689">
    <property type="entry name" value="Homeodomain-like"/>
    <property type="match status" value="1"/>
</dbReference>
<dbReference type="GO" id="GO:0000155">
    <property type="term" value="F:phosphorelay sensor kinase activity"/>
    <property type="evidence" value="ECO:0007669"/>
    <property type="project" value="TreeGrafter"/>
</dbReference>
<dbReference type="PANTHER" id="PTHR43547">
    <property type="entry name" value="TWO-COMPONENT HISTIDINE KINASE"/>
    <property type="match status" value="1"/>
</dbReference>